<dbReference type="InterPro" id="IPR025528">
    <property type="entry name" value="BrnA_antitoxin"/>
</dbReference>
<comment type="caution">
    <text evidence="1">The sequence shown here is derived from an EMBL/GenBank/DDBJ whole genome shotgun (WGS) entry which is preliminary data.</text>
</comment>
<dbReference type="EMBL" id="JBFBVU010000012">
    <property type="protein sequence ID" value="MEV8467317.1"/>
    <property type="molecule type" value="Genomic_DNA"/>
</dbReference>
<keyword evidence="2" id="KW-1185">Reference proteome</keyword>
<proteinExistence type="predicted"/>
<organism evidence="1 2">
    <name type="scientific">Meridianimarinicoccus marinus</name>
    <dbReference type="NCBI Taxonomy" id="3231483"/>
    <lineage>
        <taxon>Bacteria</taxon>
        <taxon>Pseudomonadati</taxon>
        <taxon>Pseudomonadota</taxon>
        <taxon>Alphaproteobacteria</taxon>
        <taxon>Rhodobacterales</taxon>
        <taxon>Paracoccaceae</taxon>
        <taxon>Meridianimarinicoccus</taxon>
    </lineage>
</organism>
<accession>A0ABV3L746</accession>
<reference evidence="1 2" key="1">
    <citation type="submission" date="2024-07" db="EMBL/GenBank/DDBJ databases">
        <authorList>
            <person name="Kang M."/>
        </authorList>
    </citation>
    <scope>NUCLEOTIDE SEQUENCE [LARGE SCALE GENOMIC DNA]</scope>
    <source>
        <strain evidence="1 2">DFM31</strain>
    </source>
</reference>
<dbReference type="RefSeq" id="WP_366193102.1">
    <property type="nucleotide sequence ID" value="NZ_JBFBVU010000012.1"/>
</dbReference>
<gene>
    <name evidence="1" type="ORF">AB0T83_11050</name>
</gene>
<evidence type="ECO:0000313" key="2">
    <source>
        <dbReference type="Proteomes" id="UP001553161"/>
    </source>
</evidence>
<dbReference type="Pfam" id="PF14384">
    <property type="entry name" value="BrnA_antitoxin"/>
    <property type="match status" value="1"/>
</dbReference>
<sequence length="137" mass="15962">MSAPRQTRKKRMHLALYADALKQLEFDSLDVVRLKERVPYQWHAIHDDPDVFSQKLVKTTFRVSSDVLKYFKVMGPGHGARMNRVLTAYVHGRLAQIVEGPDITDFVLRPEQVAREIGRNRPEWGESVFWDRVEEEG</sequence>
<dbReference type="Proteomes" id="UP001553161">
    <property type="component" value="Unassembled WGS sequence"/>
</dbReference>
<evidence type="ECO:0000313" key="1">
    <source>
        <dbReference type="EMBL" id="MEV8467317.1"/>
    </source>
</evidence>
<protein>
    <submittedName>
        <fullName evidence="1">BrnA antitoxin family protein</fullName>
    </submittedName>
</protein>
<name>A0ABV3L746_9RHOB</name>